<organism evidence="9 10">
    <name type="scientific">Stomoxys calcitrans</name>
    <name type="common">Stable fly</name>
    <name type="synonym">Conops calcitrans</name>
    <dbReference type="NCBI Taxonomy" id="35570"/>
    <lineage>
        <taxon>Eukaryota</taxon>
        <taxon>Metazoa</taxon>
        <taxon>Ecdysozoa</taxon>
        <taxon>Arthropoda</taxon>
        <taxon>Hexapoda</taxon>
        <taxon>Insecta</taxon>
        <taxon>Pterygota</taxon>
        <taxon>Neoptera</taxon>
        <taxon>Endopterygota</taxon>
        <taxon>Diptera</taxon>
        <taxon>Brachycera</taxon>
        <taxon>Muscomorpha</taxon>
        <taxon>Muscoidea</taxon>
        <taxon>Muscidae</taxon>
        <taxon>Stomoxys</taxon>
    </lineage>
</organism>
<evidence type="ECO:0000313" key="9">
    <source>
        <dbReference type="EnsemblMetazoa" id="SCAU004925-PA"/>
    </source>
</evidence>
<name>A0A1I8P582_STOCA</name>
<dbReference type="Pfam" id="PF06151">
    <property type="entry name" value="Trehalose_recp"/>
    <property type="match status" value="1"/>
</dbReference>
<feature type="transmembrane region" description="Helical" evidence="8">
    <location>
        <begin position="96"/>
        <end position="117"/>
    </location>
</feature>
<dbReference type="GO" id="GO:0005886">
    <property type="term" value="C:plasma membrane"/>
    <property type="evidence" value="ECO:0007669"/>
    <property type="project" value="UniProtKB-SubCell"/>
</dbReference>
<evidence type="ECO:0000256" key="2">
    <source>
        <dbReference type="ARBA" id="ARBA00005327"/>
    </source>
</evidence>
<evidence type="ECO:0000256" key="3">
    <source>
        <dbReference type="ARBA" id="ARBA00022475"/>
    </source>
</evidence>
<dbReference type="AlphaFoldDB" id="A0A1I8P582"/>
<evidence type="ECO:0000313" key="10">
    <source>
        <dbReference type="Proteomes" id="UP000095300"/>
    </source>
</evidence>
<dbReference type="EnsemblMetazoa" id="SCAU004925-RA">
    <property type="protein sequence ID" value="SCAU004925-PA"/>
    <property type="gene ID" value="SCAU004925"/>
</dbReference>
<keyword evidence="10" id="KW-1185">Reference proteome</keyword>
<dbReference type="Proteomes" id="UP000095300">
    <property type="component" value="Unassembled WGS sequence"/>
</dbReference>
<reference evidence="9" key="1">
    <citation type="submission" date="2020-05" db="UniProtKB">
        <authorList>
            <consortium name="EnsemblMetazoa"/>
        </authorList>
    </citation>
    <scope>IDENTIFICATION</scope>
    <source>
        <strain evidence="9">USDA</strain>
    </source>
</reference>
<accession>A0A1I8P582</accession>
<feature type="transmembrane region" description="Helical" evidence="8">
    <location>
        <begin position="184"/>
        <end position="204"/>
    </location>
</feature>
<comment type="similarity">
    <text evidence="2">Belongs to the insect chemoreceptor superfamily. Gustatory receptor (GR) family. Gr5a subfamily.</text>
</comment>
<keyword evidence="6 8" id="KW-0472">Membrane</keyword>
<evidence type="ECO:0000256" key="4">
    <source>
        <dbReference type="ARBA" id="ARBA00022692"/>
    </source>
</evidence>
<evidence type="ECO:0000256" key="8">
    <source>
        <dbReference type="SAM" id="Phobius"/>
    </source>
</evidence>
<proteinExistence type="inferred from homology"/>
<dbReference type="GO" id="GO:0033041">
    <property type="term" value="F:sweet taste receptor activity"/>
    <property type="evidence" value="ECO:0007669"/>
    <property type="project" value="TreeGrafter"/>
</dbReference>
<comment type="subcellular location">
    <subcellularLocation>
        <location evidence="1">Cell membrane</location>
        <topology evidence="1">Multi-pass membrane protein</topology>
    </subcellularLocation>
</comment>
<keyword evidence="7" id="KW-0675">Receptor</keyword>
<dbReference type="PANTHER" id="PTHR21421">
    <property type="entry name" value="GUSTATORY RECEPTOR"/>
    <property type="match status" value="1"/>
</dbReference>
<feature type="transmembrane region" description="Helical" evidence="8">
    <location>
        <begin position="216"/>
        <end position="237"/>
    </location>
</feature>
<dbReference type="InterPro" id="IPR009318">
    <property type="entry name" value="Gustatory_rcpt"/>
</dbReference>
<evidence type="ECO:0000256" key="6">
    <source>
        <dbReference type="ARBA" id="ARBA00023136"/>
    </source>
</evidence>
<keyword evidence="5 8" id="KW-1133">Transmembrane helix</keyword>
<evidence type="ECO:0000256" key="1">
    <source>
        <dbReference type="ARBA" id="ARBA00004651"/>
    </source>
</evidence>
<dbReference type="VEuPathDB" id="VectorBase:SCAU004925"/>
<keyword evidence="3" id="KW-1003">Cell membrane</keyword>
<keyword evidence="4 8" id="KW-0812">Transmembrane</keyword>
<dbReference type="PANTHER" id="PTHR21421:SF34">
    <property type="entry name" value="GUSTATORY RECEPTOR FOR SUGAR TASTE 61A-RELATED"/>
    <property type="match status" value="1"/>
</dbReference>
<sequence length="294" mass="35200">MCLSIFLNFLNLARHWPELLVHWTRIDLMFSMPPYPQPKWSLQQQLRTLTVVFWTTATVENCLYYASNYYNFMMKRLQCYPEDTKHSYKDYLIMDLLNDVFTYFPYHLVVAVCGFFLNIGFTFTWNFMDFFIMAISLALTTRFQQFAQRIEFLSGCYIPDPLWNQIRRHHIMLSEFMETINKHLSTLVFMSSLNNMYFICNILLNIFTKLRYPINYAYFWLSLIFLLMRTTFVFMFASKIYEASLKPLNTLYLVPSGCWTEEVQRFRAQILNESIGLTGKHFYTLTRQGLFGVS</sequence>
<evidence type="ECO:0000256" key="7">
    <source>
        <dbReference type="ARBA" id="ARBA00023170"/>
    </source>
</evidence>
<protein>
    <submittedName>
        <fullName evidence="9">Uncharacterized protein</fullName>
    </submittedName>
</protein>
<evidence type="ECO:0000256" key="5">
    <source>
        <dbReference type="ARBA" id="ARBA00022989"/>
    </source>
</evidence>